<dbReference type="HOGENOM" id="CLU_2214886_0_0_1"/>
<evidence type="ECO:0000313" key="1">
    <source>
        <dbReference type="EMBL" id="CCA22076.1"/>
    </source>
</evidence>
<dbReference type="AlphaFoldDB" id="F0WLB3"/>
<dbReference type="EMBL" id="FR824188">
    <property type="protein sequence ID" value="CCA22076.1"/>
    <property type="molecule type" value="Genomic_DNA"/>
</dbReference>
<protein>
    <submittedName>
        <fullName evidence="1">AlNc14C143G7301 protein</fullName>
    </submittedName>
</protein>
<proteinExistence type="predicted"/>
<accession>F0WLB3</accession>
<gene>
    <name evidence="1" type="primary">AlNc14C143G7301</name>
    <name evidence="1" type="ORF">ALNC14_082190</name>
</gene>
<sequence>MSSASAIAVLLGDTAQRWSSIARRHQATKSTFVDFPVSVVWLWRASFLDWPDTGYKRILRPMPSPSERLSRNAISNTSLIPCSFQHQKYETWPAPTKSKSASLLPIH</sequence>
<reference evidence="1" key="2">
    <citation type="submission" date="2011-02" db="EMBL/GenBank/DDBJ databases">
        <authorList>
            <person name="MacLean D."/>
        </authorList>
    </citation>
    <scope>NUCLEOTIDE SEQUENCE</scope>
</reference>
<organism evidence="1">
    <name type="scientific">Albugo laibachii Nc14</name>
    <dbReference type="NCBI Taxonomy" id="890382"/>
    <lineage>
        <taxon>Eukaryota</taxon>
        <taxon>Sar</taxon>
        <taxon>Stramenopiles</taxon>
        <taxon>Oomycota</taxon>
        <taxon>Peronosporomycetes</taxon>
        <taxon>Albuginales</taxon>
        <taxon>Albuginaceae</taxon>
        <taxon>Albugo</taxon>
    </lineage>
</organism>
<reference evidence="1" key="1">
    <citation type="journal article" date="2011" name="PLoS Biol.">
        <title>Gene gain and loss during evolution of obligate parasitism in the white rust pathogen of Arabidopsis thaliana.</title>
        <authorList>
            <person name="Kemen E."/>
            <person name="Gardiner A."/>
            <person name="Schultz-Larsen T."/>
            <person name="Kemen A.C."/>
            <person name="Balmuth A.L."/>
            <person name="Robert-Seilaniantz A."/>
            <person name="Bailey K."/>
            <person name="Holub E."/>
            <person name="Studholme D.J."/>
            <person name="Maclean D."/>
            <person name="Jones J.D."/>
        </authorList>
    </citation>
    <scope>NUCLEOTIDE SEQUENCE</scope>
</reference>
<name>F0WLB3_9STRA</name>